<keyword evidence="2" id="KW-1185">Reference proteome</keyword>
<organism evidence="1 2">
    <name type="scientific">Pectobacterium phage Possum</name>
    <dbReference type="NCBI Taxonomy" id="2686301"/>
    <lineage>
        <taxon>Viruses</taxon>
        <taxon>Duplodnaviria</taxon>
        <taxon>Heunggongvirae</taxon>
        <taxon>Uroviricota</taxon>
        <taxon>Caudoviricetes</taxon>
        <taxon>Schitoviridae</taxon>
        <taxon>Cbunavirus</taxon>
        <taxon>Cbunavirus possum</taxon>
    </lineage>
</organism>
<reference evidence="1 2" key="1">
    <citation type="submission" date="2019-12" db="EMBL/GenBank/DDBJ databases">
        <authorList>
            <person name="Shneider M.M."/>
            <person name="Evseev P.V."/>
            <person name="Lukianova A.A."/>
            <person name="Kabilov M.R."/>
            <person name="Miroshnikov K.A."/>
        </authorList>
    </citation>
    <scope>NUCLEOTIDE SEQUENCE [LARGE SCALE GENOMIC DNA]</scope>
</reference>
<proteinExistence type="predicted"/>
<protein>
    <submittedName>
        <fullName evidence="1">Uncharacterized protein</fullName>
    </submittedName>
</protein>
<sequence>MTDNALENLLERHRLLITQQMQGVITSAIAGYIERQNVMEAELKHLHSIVVAYERGYGKLITTYKNPKWGRKRNEN</sequence>
<evidence type="ECO:0000313" key="1">
    <source>
        <dbReference type="EMBL" id="QPL10874.1"/>
    </source>
</evidence>
<dbReference type="EMBL" id="MN812687">
    <property type="protein sequence ID" value="QPL10874.1"/>
    <property type="molecule type" value="Genomic_DNA"/>
</dbReference>
<evidence type="ECO:0000313" key="2">
    <source>
        <dbReference type="Proteomes" id="UP000594462"/>
    </source>
</evidence>
<dbReference type="Proteomes" id="UP000594462">
    <property type="component" value="Segment"/>
</dbReference>
<name>A0A7T0LVN5_9CAUD</name>
<gene>
    <name evidence="1" type="ORF">Possum_00033</name>
</gene>
<accession>A0A7T0LVN5</accession>